<reference evidence="1" key="1">
    <citation type="submission" date="2012-02" db="EMBL/GenBank/DDBJ databases">
        <title>Whole genome shotgun sequence of Gordonia otitidis NBRC 100426.</title>
        <authorList>
            <person name="Yoshida I."/>
            <person name="Hosoyama A."/>
            <person name="Tsuchikane K."/>
            <person name="Katsumata H."/>
            <person name="Yamazaki S."/>
            <person name="Fujita N."/>
        </authorList>
    </citation>
    <scope>NUCLEOTIDE SEQUENCE [LARGE SCALE GENOMIC DNA]</scope>
    <source>
        <strain evidence="1">NBRC 100426</strain>
    </source>
</reference>
<name>H5TH31_GORO1</name>
<dbReference type="RefSeq" id="WP_007237053.1">
    <property type="nucleotide sequence ID" value="NZ_BAFB01000026.1"/>
</dbReference>
<gene>
    <name evidence="1" type="ORF">GOOTI_026_00050</name>
</gene>
<evidence type="ECO:0000313" key="1">
    <source>
        <dbReference type="EMBL" id="GAB32789.1"/>
    </source>
</evidence>
<dbReference type="EMBL" id="BAFB01000026">
    <property type="protein sequence ID" value="GAB32789.1"/>
    <property type="molecule type" value="Genomic_DNA"/>
</dbReference>
<proteinExistence type="predicted"/>
<organism evidence="1 2">
    <name type="scientific">Gordonia otitidis (strain DSM 44809 / CCUG 52243 / JCM 12355 / NBRC 100426 / IFM 10032)</name>
    <dbReference type="NCBI Taxonomy" id="1108044"/>
    <lineage>
        <taxon>Bacteria</taxon>
        <taxon>Bacillati</taxon>
        <taxon>Actinomycetota</taxon>
        <taxon>Actinomycetes</taxon>
        <taxon>Mycobacteriales</taxon>
        <taxon>Gordoniaceae</taxon>
        <taxon>Gordonia</taxon>
    </lineage>
</organism>
<keyword evidence="2" id="KW-1185">Reference proteome</keyword>
<dbReference type="AlphaFoldDB" id="H5TH31"/>
<dbReference type="Proteomes" id="UP000005038">
    <property type="component" value="Unassembled WGS sequence"/>
</dbReference>
<sequence length="228" mass="25475">MSDSDQNGPQRAPRVLMVSYSYTGQSRAMLAAAADEFRARGWEVVDADIEFTDTRYADRFSRFPMRRVWPDMLSVLPAQSRRATGSIAVPDTVRDGRYDLVCIGSPTWWSKASIPIRSFLTSDDARRVLAGTPFAVVVVCRDSWKGNLDEVRRLGQWQGGRYLGGIHVQYPGDQLRSMLSLTSYLGSGEYRESYLGIRIPPTNVGSRDLAASRDFAAGLIEQLAQERV</sequence>
<comment type="caution">
    <text evidence="1">The sequence shown here is derived from an EMBL/GenBank/DDBJ whole genome shotgun (WGS) entry which is preliminary data.</text>
</comment>
<dbReference type="InterPro" id="IPR029039">
    <property type="entry name" value="Flavoprotein-like_sf"/>
</dbReference>
<accession>H5TH31</accession>
<evidence type="ECO:0008006" key="3">
    <source>
        <dbReference type="Google" id="ProtNLM"/>
    </source>
</evidence>
<protein>
    <recommendedName>
        <fullName evidence="3">Flavodoxin-like domain-containing protein</fullName>
    </recommendedName>
</protein>
<dbReference type="STRING" id="1108044.GOOTI_026_00050"/>
<dbReference type="Gene3D" id="3.40.50.360">
    <property type="match status" value="1"/>
</dbReference>
<dbReference type="SUPFAM" id="SSF52218">
    <property type="entry name" value="Flavoproteins"/>
    <property type="match status" value="1"/>
</dbReference>
<evidence type="ECO:0000313" key="2">
    <source>
        <dbReference type="Proteomes" id="UP000005038"/>
    </source>
</evidence>